<dbReference type="RefSeq" id="WP_094546594.1">
    <property type="nucleotide sequence ID" value="NZ_MQWB01000001.1"/>
</dbReference>
<dbReference type="SUPFAM" id="SSF56349">
    <property type="entry name" value="DNA breaking-rejoining enzymes"/>
    <property type="match status" value="1"/>
</dbReference>
<evidence type="ECO:0000259" key="4">
    <source>
        <dbReference type="PROSITE" id="PS51898"/>
    </source>
</evidence>
<comment type="caution">
    <text evidence="5">The sequence shown here is derived from an EMBL/GenBank/DDBJ whole genome shotgun (WGS) entry which is preliminary data.</text>
</comment>
<evidence type="ECO:0000313" key="6">
    <source>
        <dbReference type="Proteomes" id="UP000216446"/>
    </source>
</evidence>
<comment type="similarity">
    <text evidence="1">Belongs to the 'phage' integrase family.</text>
</comment>
<dbReference type="Pfam" id="PF00589">
    <property type="entry name" value="Phage_integrase"/>
    <property type="match status" value="1"/>
</dbReference>
<evidence type="ECO:0000256" key="2">
    <source>
        <dbReference type="ARBA" id="ARBA00023125"/>
    </source>
</evidence>
<dbReference type="PROSITE" id="PS51898">
    <property type="entry name" value="TYR_RECOMBINASE"/>
    <property type="match status" value="1"/>
</dbReference>
<organism evidence="5 6">
    <name type="scientific">Rubricoccus marinus</name>
    <dbReference type="NCBI Taxonomy" id="716817"/>
    <lineage>
        <taxon>Bacteria</taxon>
        <taxon>Pseudomonadati</taxon>
        <taxon>Rhodothermota</taxon>
        <taxon>Rhodothermia</taxon>
        <taxon>Rhodothermales</taxon>
        <taxon>Rubricoccaceae</taxon>
        <taxon>Rubricoccus</taxon>
    </lineage>
</organism>
<keyword evidence="2" id="KW-0238">DNA-binding</keyword>
<dbReference type="AlphaFoldDB" id="A0A259TXT3"/>
<evidence type="ECO:0000256" key="1">
    <source>
        <dbReference type="ARBA" id="ARBA00008857"/>
    </source>
</evidence>
<keyword evidence="3" id="KW-0233">DNA recombination</keyword>
<evidence type="ECO:0000313" key="5">
    <source>
        <dbReference type="EMBL" id="OZC02388.1"/>
    </source>
</evidence>
<gene>
    <name evidence="5" type="ORF">BSZ36_05000</name>
</gene>
<dbReference type="FunCoup" id="A0A259TXT3">
    <property type="interactions" value="46"/>
</dbReference>
<keyword evidence="6" id="KW-1185">Reference proteome</keyword>
<dbReference type="InterPro" id="IPR011010">
    <property type="entry name" value="DNA_brk_join_enz"/>
</dbReference>
<dbReference type="PANTHER" id="PTHR30349">
    <property type="entry name" value="PHAGE INTEGRASE-RELATED"/>
    <property type="match status" value="1"/>
</dbReference>
<accession>A0A259TXT3</accession>
<feature type="non-terminal residue" evidence="5">
    <location>
        <position position="1"/>
    </location>
</feature>
<name>A0A259TXT3_9BACT</name>
<dbReference type="PANTHER" id="PTHR30349:SF41">
    <property type="entry name" value="INTEGRASE_RECOMBINASE PROTEIN MJ0367-RELATED"/>
    <property type="match status" value="1"/>
</dbReference>
<reference evidence="5 6" key="1">
    <citation type="submission" date="2016-11" db="EMBL/GenBank/DDBJ databases">
        <title>Study of marine rhodopsin-containing bacteria.</title>
        <authorList>
            <person name="Yoshizawa S."/>
            <person name="Kumagai Y."/>
            <person name="Kogure K."/>
        </authorList>
    </citation>
    <scope>NUCLEOTIDE SEQUENCE [LARGE SCALE GENOMIC DNA]</scope>
    <source>
        <strain evidence="5 6">SG-29</strain>
    </source>
</reference>
<dbReference type="InterPro" id="IPR002104">
    <property type="entry name" value="Integrase_catalytic"/>
</dbReference>
<dbReference type="CDD" id="cd00796">
    <property type="entry name" value="INT_Rci_Hp1_C"/>
    <property type="match status" value="1"/>
</dbReference>
<dbReference type="EMBL" id="MQWB01000001">
    <property type="protein sequence ID" value="OZC02388.1"/>
    <property type="molecule type" value="Genomic_DNA"/>
</dbReference>
<dbReference type="InParanoid" id="A0A259TXT3"/>
<dbReference type="GO" id="GO:0003677">
    <property type="term" value="F:DNA binding"/>
    <property type="evidence" value="ECO:0007669"/>
    <property type="project" value="UniProtKB-KW"/>
</dbReference>
<proteinExistence type="inferred from homology"/>
<dbReference type="Proteomes" id="UP000216446">
    <property type="component" value="Unassembled WGS sequence"/>
</dbReference>
<dbReference type="GO" id="GO:0015074">
    <property type="term" value="P:DNA integration"/>
    <property type="evidence" value="ECO:0007669"/>
    <property type="project" value="InterPro"/>
</dbReference>
<dbReference type="InterPro" id="IPR050090">
    <property type="entry name" value="Tyrosine_recombinase_XerCD"/>
</dbReference>
<sequence length="228" mass="24803">ANYVRHLRAMFRYWMEQGVTAVDASEGVRLERVPRAFPKALRPHEVEAVAAHAEAHCIDGGMRSSAWAAPFIRLGAETALRRNELIHLRWEHVDLDAGVLTVACTDAFTSKSGAERRVPLSDRASSVLRGLRDRRDGGPLVLTAGQGAAVHAGTCSKAVKRFAVAAGVPNLTPHVLRHSCITWLLERGVPVPIVQRFAGHADIATTMRYCSVADDVYGARLRAALDAQ</sequence>
<dbReference type="Gene3D" id="1.10.443.10">
    <property type="entry name" value="Intergrase catalytic core"/>
    <property type="match status" value="1"/>
</dbReference>
<dbReference type="GO" id="GO:0006310">
    <property type="term" value="P:DNA recombination"/>
    <property type="evidence" value="ECO:0007669"/>
    <property type="project" value="UniProtKB-KW"/>
</dbReference>
<evidence type="ECO:0000256" key="3">
    <source>
        <dbReference type="ARBA" id="ARBA00023172"/>
    </source>
</evidence>
<protein>
    <recommendedName>
        <fullName evidence="4">Tyr recombinase domain-containing protein</fullName>
    </recommendedName>
</protein>
<feature type="domain" description="Tyr recombinase" evidence="4">
    <location>
        <begin position="36"/>
        <end position="226"/>
    </location>
</feature>
<dbReference type="InterPro" id="IPR013762">
    <property type="entry name" value="Integrase-like_cat_sf"/>
</dbReference>